<reference evidence="2 3" key="1">
    <citation type="journal article" date="2023" name="Nucleic Acids Res.">
        <title>The hologenome of Daphnia magna reveals possible DNA methylation and microbiome-mediated evolution of the host genome.</title>
        <authorList>
            <person name="Chaturvedi A."/>
            <person name="Li X."/>
            <person name="Dhandapani V."/>
            <person name="Marshall H."/>
            <person name="Kissane S."/>
            <person name="Cuenca-Cambronero M."/>
            <person name="Asole G."/>
            <person name="Calvet F."/>
            <person name="Ruiz-Romero M."/>
            <person name="Marangio P."/>
            <person name="Guigo R."/>
            <person name="Rago D."/>
            <person name="Mirbahai L."/>
            <person name="Eastwood N."/>
            <person name="Colbourne J.K."/>
            <person name="Zhou J."/>
            <person name="Mallon E."/>
            <person name="Orsini L."/>
        </authorList>
    </citation>
    <scope>NUCLEOTIDE SEQUENCE [LARGE SCALE GENOMIC DNA]</scope>
    <source>
        <strain evidence="2">LRV0_1</strain>
    </source>
</reference>
<name>A0ABQ9ZY33_9CRUS</name>
<dbReference type="EMBL" id="JAOYFB010000021">
    <property type="protein sequence ID" value="KAK4017806.1"/>
    <property type="molecule type" value="Genomic_DNA"/>
</dbReference>
<protein>
    <submittedName>
        <fullName evidence="2">Uncharacterized protein</fullName>
    </submittedName>
</protein>
<sequence length="266" mass="29728">MTPSGEGSERSIQECCLLGANLWTLARQAAKRLGVRIDVSGDENLRIVADDVSVCPFKEVRGLRKVARQRYTRDPNFRQRTTRGSSCHRPLPGRQVERHGSPGILTYAPLLPRLKISSHGPARHLSSSGALVVLLTGARYELPPMRKENDTGFHVLNPCEEGFQLASKRHNTIQDLLEFAGPRRGLFVETGSMENAYQRMYDKYSSYGRNLPLVVGSLHHGTPGTTKSIRFLESTEDPWVPSDSRPDWQCIQGSMDMVLTTEVVKN</sequence>
<gene>
    <name evidence="2" type="ORF">OUZ56_033625</name>
</gene>
<proteinExistence type="predicted"/>
<accession>A0ABQ9ZY33</accession>
<organism evidence="2 3">
    <name type="scientific">Daphnia magna</name>
    <dbReference type="NCBI Taxonomy" id="35525"/>
    <lineage>
        <taxon>Eukaryota</taxon>
        <taxon>Metazoa</taxon>
        <taxon>Ecdysozoa</taxon>
        <taxon>Arthropoda</taxon>
        <taxon>Crustacea</taxon>
        <taxon>Branchiopoda</taxon>
        <taxon>Diplostraca</taxon>
        <taxon>Cladocera</taxon>
        <taxon>Anomopoda</taxon>
        <taxon>Daphniidae</taxon>
        <taxon>Daphnia</taxon>
    </lineage>
</organism>
<evidence type="ECO:0000313" key="3">
    <source>
        <dbReference type="Proteomes" id="UP001234178"/>
    </source>
</evidence>
<comment type="caution">
    <text evidence="2">The sequence shown here is derived from an EMBL/GenBank/DDBJ whole genome shotgun (WGS) entry which is preliminary data.</text>
</comment>
<feature type="region of interest" description="Disordered" evidence="1">
    <location>
        <begin position="77"/>
        <end position="99"/>
    </location>
</feature>
<evidence type="ECO:0000313" key="2">
    <source>
        <dbReference type="EMBL" id="KAK4017806.1"/>
    </source>
</evidence>
<dbReference type="Proteomes" id="UP001234178">
    <property type="component" value="Unassembled WGS sequence"/>
</dbReference>
<evidence type="ECO:0000256" key="1">
    <source>
        <dbReference type="SAM" id="MobiDB-lite"/>
    </source>
</evidence>
<keyword evidence="3" id="KW-1185">Reference proteome</keyword>